<dbReference type="RefSeq" id="WP_406762993.1">
    <property type="nucleotide sequence ID" value="NZ_JBJIAB010000096.1"/>
</dbReference>
<sequence length="572" mass="66002">MDINDMQIFSEGHLPIVSGVYDQLKIGKKIDEVVSWDKEKCKLSPGEAVKALILNILSGYDPLYMISEFYKDKDVEKLVGESINYTEINEFAIGRNLDKIYDSDAKKVYSHVVLTALKLENIDVKAIHWDTTSKSFSGDYERVIPEVQDDKKYPINITFGHSKDYRRDLKQMKFGVGTTKDKLPLFCDVLSGNEDDKKWNGNVIKRIEEELSSVDLSNILHVADSALVTTDNLKEINDETYKFISRLPGTFSLEAKLIKKAIRTPEKWEDLSTLGKNKKRASKYRIQSFKDVIGEKKYRFVVCHSSNLAEQNMKTLERNIEKEKSETKKAFDKAISRDGYFCEADAQKAILKFEDKLKLKYHTLKYTMQENEQIKKRSGVKGRRKKDEIPETEKVYIFQYELIEDKDKINQRKEEIGMFVLITNELNEENLSNKELLMEYKDQNSVESTFKILKSPSYVDAIFLNKPERIEAFGYVMVLAVLLMNLIERRICENLKLESEEINLLGRRKTFSPTATALFKVFEKVKVVAIPLGAGIQRIIPGGLDKNQKRILKLCGLGEEIYLEIFSKNKDV</sequence>
<comment type="caution">
    <text evidence="3">The sequence shown here is derived from an EMBL/GenBank/DDBJ whole genome shotgun (WGS) entry which is preliminary data.</text>
</comment>
<accession>A0ABW8SFD7</accession>
<organism evidence="3 4">
    <name type="scientific">Candidatus Clostridium helianthi</name>
    <dbReference type="NCBI Taxonomy" id="3381660"/>
    <lineage>
        <taxon>Bacteria</taxon>
        <taxon>Bacillati</taxon>
        <taxon>Bacillota</taxon>
        <taxon>Clostridia</taxon>
        <taxon>Eubacteriales</taxon>
        <taxon>Clostridiaceae</taxon>
        <taxon>Clostridium</taxon>
    </lineage>
</organism>
<feature type="domain" description="DUF4277" evidence="2">
    <location>
        <begin position="12"/>
        <end position="113"/>
    </location>
</feature>
<dbReference type="Pfam" id="PF14104">
    <property type="entry name" value="DUF4277"/>
    <property type="match status" value="1"/>
</dbReference>
<dbReference type="NCBIfam" id="NF033559">
    <property type="entry name" value="transpos_IS1634"/>
    <property type="match status" value="1"/>
</dbReference>
<gene>
    <name evidence="3" type="ORF">ACJDTP_27445</name>
</gene>
<evidence type="ECO:0000256" key="1">
    <source>
        <dbReference type="SAM" id="Coils"/>
    </source>
</evidence>
<keyword evidence="4" id="KW-1185">Reference proteome</keyword>
<dbReference type="InterPro" id="IPR047654">
    <property type="entry name" value="IS1634_transpos"/>
</dbReference>
<dbReference type="PANTHER" id="PTHR34614">
    <property type="match status" value="1"/>
</dbReference>
<reference evidence="3 4" key="1">
    <citation type="submission" date="2024-11" db="EMBL/GenBank/DDBJ databases">
        <authorList>
            <person name="Heng Y.C."/>
            <person name="Lim A.C.H."/>
            <person name="Lee J.K.Y."/>
            <person name="Kittelmann S."/>
        </authorList>
    </citation>
    <scope>NUCLEOTIDE SEQUENCE [LARGE SCALE GENOMIC DNA]</scope>
    <source>
        <strain evidence="3 4">WILCCON 0112</strain>
    </source>
</reference>
<evidence type="ECO:0000259" key="2">
    <source>
        <dbReference type="Pfam" id="PF14104"/>
    </source>
</evidence>
<protein>
    <submittedName>
        <fullName evidence="3">IS1634 family transposase</fullName>
    </submittedName>
</protein>
<proteinExistence type="predicted"/>
<dbReference type="EMBL" id="JBJIAB010000096">
    <property type="protein sequence ID" value="MFL0168795.1"/>
    <property type="molecule type" value="Genomic_DNA"/>
</dbReference>
<dbReference type="Proteomes" id="UP001623600">
    <property type="component" value="Unassembled WGS sequence"/>
</dbReference>
<evidence type="ECO:0000313" key="4">
    <source>
        <dbReference type="Proteomes" id="UP001623600"/>
    </source>
</evidence>
<dbReference type="InterPro" id="IPR025457">
    <property type="entry name" value="DUF4277"/>
</dbReference>
<keyword evidence="1" id="KW-0175">Coiled coil</keyword>
<evidence type="ECO:0000313" key="3">
    <source>
        <dbReference type="EMBL" id="MFL0168795.1"/>
    </source>
</evidence>
<name>A0ABW8SFD7_9CLOT</name>
<feature type="coiled-coil region" evidence="1">
    <location>
        <begin position="306"/>
        <end position="333"/>
    </location>
</feature>
<dbReference type="PANTHER" id="PTHR34614:SF2">
    <property type="entry name" value="TRANSPOSASE IS4-LIKE DOMAIN-CONTAINING PROTEIN"/>
    <property type="match status" value="1"/>
</dbReference>